<accession>A0A026WTG1</accession>
<organism evidence="1 2">
    <name type="scientific">Ooceraea biroi</name>
    <name type="common">Clonal raider ant</name>
    <name type="synonym">Cerapachys biroi</name>
    <dbReference type="NCBI Taxonomy" id="2015173"/>
    <lineage>
        <taxon>Eukaryota</taxon>
        <taxon>Metazoa</taxon>
        <taxon>Ecdysozoa</taxon>
        <taxon>Arthropoda</taxon>
        <taxon>Hexapoda</taxon>
        <taxon>Insecta</taxon>
        <taxon>Pterygota</taxon>
        <taxon>Neoptera</taxon>
        <taxon>Endopterygota</taxon>
        <taxon>Hymenoptera</taxon>
        <taxon>Apocrita</taxon>
        <taxon>Aculeata</taxon>
        <taxon>Formicoidea</taxon>
        <taxon>Formicidae</taxon>
        <taxon>Dorylinae</taxon>
        <taxon>Ooceraea</taxon>
    </lineage>
</organism>
<dbReference type="AlphaFoldDB" id="A0A026WTG1"/>
<keyword evidence="2" id="KW-1185">Reference proteome</keyword>
<protein>
    <submittedName>
        <fullName evidence="1">Uncharacterized protein</fullName>
    </submittedName>
</protein>
<dbReference type="STRING" id="2015173.A0A026WTG1"/>
<gene>
    <name evidence="1" type="ORF">X777_16910</name>
</gene>
<evidence type="ECO:0000313" key="2">
    <source>
        <dbReference type="Proteomes" id="UP000053097"/>
    </source>
</evidence>
<reference evidence="1 2" key="1">
    <citation type="journal article" date="2014" name="Curr. Biol.">
        <title>The genome of the clonal raider ant Cerapachys biroi.</title>
        <authorList>
            <person name="Oxley P.R."/>
            <person name="Ji L."/>
            <person name="Fetter-Pruneda I."/>
            <person name="McKenzie S.K."/>
            <person name="Li C."/>
            <person name="Hu H."/>
            <person name="Zhang G."/>
            <person name="Kronauer D.J."/>
        </authorList>
    </citation>
    <scope>NUCLEOTIDE SEQUENCE [LARGE SCALE GENOMIC DNA]</scope>
</reference>
<sequence length="67" mass="7803">MVTLDTEQKPERQHCGRRMCAICRRIKRDKGNERHNFYLNATSRRASVWSVFSARVVGPVLSPQRCV</sequence>
<dbReference type="EMBL" id="KK107111">
    <property type="protein sequence ID" value="EZA58951.1"/>
    <property type="molecule type" value="Genomic_DNA"/>
</dbReference>
<dbReference type="Proteomes" id="UP000053097">
    <property type="component" value="Unassembled WGS sequence"/>
</dbReference>
<proteinExistence type="predicted"/>
<evidence type="ECO:0000313" key="1">
    <source>
        <dbReference type="EMBL" id="EZA58951.1"/>
    </source>
</evidence>
<name>A0A026WTG1_OOCBI</name>